<keyword evidence="5 7" id="KW-1133">Transmembrane helix</keyword>
<dbReference type="KEGG" id="vbr:A6E01_20645"/>
<geneLocation type="plasmid" evidence="10 11">
    <name>unnamed1</name>
</geneLocation>
<proteinExistence type="inferred from homology"/>
<dbReference type="InterPro" id="IPR006685">
    <property type="entry name" value="MscS_channel_2nd"/>
</dbReference>
<accession>A0AAN0XZJ1</accession>
<keyword evidence="6 7" id="KW-0472">Membrane</keyword>
<feature type="domain" description="Mechanosensitive ion channel transmembrane helices 2/3" evidence="9">
    <location>
        <begin position="123"/>
        <end position="164"/>
    </location>
</feature>
<keyword evidence="10" id="KW-0614">Plasmid</keyword>
<dbReference type="Pfam" id="PF00924">
    <property type="entry name" value="MS_channel_2nd"/>
    <property type="match status" value="1"/>
</dbReference>
<dbReference type="InterPro" id="IPR010920">
    <property type="entry name" value="LSM_dom_sf"/>
</dbReference>
<dbReference type="GO" id="GO:0005886">
    <property type="term" value="C:plasma membrane"/>
    <property type="evidence" value="ECO:0007669"/>
    <property type="project" value="UniProtKB-SubCell"/>
</dbReference>
<comment type="similarity">
    <text evidence="2">Belongs to the MscS (TC 1.A.23) family.</text>
</comment>
<evidence type="ECO:0000256" key="4">
    <source>
        <dbReference type="ARBA" id="ARBA00022692"/>
    </source>
</evidence>
<evidence type="ECO:0000313" key="10">
    <source>
        <dbReference type="EMBL" id="ANO35622.1"/>
    </source>
</evidence>
<keyword evidence="4 7" id="KW-0812">Transmembrane</keyword>
<dbReference type="Proteomes" id="UP000092018">
    <property type="component" value="Plasmid unnamed1"/>
</dbReference>
<evidence type="ECO:0000313" key="11">
    <source>
        <dbReference type="Proteomes" id="UP000092018"/>
    </source>
</evidence>
<name>A0AAN0XZJ1_9VIBR</name>
<feature type="transmembrane region" description="Helical" evidence="7">
    <location>
        <begin position="51"/>
        <end position="70"/>
    </location>
</feature>
<dbReference type="AlphaFoldDB" id="A0AAN0XZJ1"/>
<dbReference type="InterPro" id="IPR011014">
    <property type="entry name" value="MscS_channel_TM-2"/>
</dbReference>
<gene>
    <name evidence="10" type="ORF">A6E01_20645</name>
</gene>
<protein>
    <recommendedName>
        <fullName evidence="12">Mechanosensitive ion channel protein MscS</fullName>
    </recommendedName>
</protein>
<evidence type="ECO:0000259" key="9">
    <source>
        <dbReference type="Pfam" id="PF21088"/>
    </source>
</evidence>
<dbReference type="PANTHER" id="PTHR43634:SF2">
    <property type="entry name" value="LOW CONDUCTANCE MECHANOSENSITIVE CHANNEL YNAI"/>
    <property type="match status" value="1"/>
</dbReference>
<reference evidence="10 11" key="1">
    <citation type="submission" date="2016-06" db="EMBL/GenBank/DDBJ databases">
        <title>Adaptive Radiation by Waves of Gene Transfer Leads to Fine-Scale Resource Partitioning in Marine Microbes.</title>
        <authorList>
            <person name="Hehemann J.-H."/>
            <person name="Arevalo P."/>
            <person name="Datta M.S."/>
            <person name="Yu X."/>
            <person name="Corzett C."/>
            <person name="Henschel A."/>
            <person name="Preheim S.P."/>
            <person name="Timberlake S."/>
            <person name="Alm E.J."/>
            <person name="Polz M.F."/>
        </authorList>
    </citation>
    <scope>NUCLEOTIDE SEQUENCE [LARGE SCALE GENOMIC DNA]</scope>
    <source>
        <strain evidence="10 11">FF50</strain>
        <plasmid evidence="10 11">unnamed1</plasmid>
    </source>
</reference>
<dbReference type="Pfam" id="PF21088">
    <property type="entry name" value="MS_channel_1st"/>
    <property type="match status" value="1"/>
</dbReference>
<dbReference type="SUPFAM" id="SSF50182">
    <property type="entry name" value="Sm-like ribonucleoproteins"/>
    <property type="match status" value="1"/>
</dbReference>
<dbReference type="InterPro" id="IPR045042">
    <property type="entry name" value="YnaI-like"/>
</dbReference>
<dbReference type="SUPFAM" id="SSF82861">
    <property type="entry name" value="Mechanosensitive channel protein MscS (YggB), transmembrane region"/>
    <property type="match status" value="1"/>
</dbReference>
<evidence type="ECO:0000256" key="7">
    <source>
        <dbReference type="SAM" id="Phobius"/>
    </source>
</evidence>
<dbReference type="PANTHER" id="PTHR43634">
    <property type="entry name" value="OW CONDUCTANCE MECHANOSENSITIVE CHANNEL"/>
    <property type="match status" value="1"/>
</dbReference>
<feature type="transmembrane region" description="Helical" evidence="7">
    <location>
        <begin position="82"/>
        <end position="108"/>
    </location>
</feature>
<dbReference type="InterPro" id="IPR049142">
    <property type="entry name" value="MS_channel_1st"/>
</dbReference>
<evidence type="ECO:0000256" key="6">
    <source>
        <dbReference type="ARBA" id="ARBA00023136"/>
    </source>
</evidence>
<evidence type="ECO:0008006" key="12">
    <source>
        <dbReference type="Google" id="ProtNLM"/>
    </source>
</evidence>
<dbReference type="GO" id="GO:0008381">
    <property type="term" value="F:mechanosensitive monoatomic ion channel activity"/>
    <property type="evidence" value="ECO:0007669"/>
    <property type="project" value="UniProtKB-ARBA"/>
</dbReference>
<dbReference type="EMBL" id="CP016179">
    <property type="protein sequence ID" value="ANO35622.1"/>
    <property type="molecule type" value="Genomic_DNA"/>
</dbReference>
<dbReference type="Gene3D" id="2.30.30.60">
    <property type="match status" value="1"/>
</dbReference>
<dbReference type="Gene3D" id="1.10.287.1260">
    <property type="match status" value="1"/>
</dbReference>
<organism evidence="10 11">
    <name type="scientific">Vibrio breoganii</name>
    <dbReference type="NCBI Taxonomy" id="553239"/>
    <lineage>
        <taxon>Bacteria</taxon>
        <taxon>Pseudomonadati</taxon>
        <taxon>Pseudomonadota</taxon>
        <taxon>Gammaproteobacteria</taxon>
        <taxon>Vibrionales</taxon>
        <taxon>Vibrionaceae</taxon>
        <taxon>Vibrio</taxon>
    </lineage>
</organism>
<comment type="subcellular location">
    <subcellularLocation>
        <location evidence="1">Cell membrane</location>
        <topology evidence="1">Multi-pass membrane protein</topology>
    </subcellularLocation>
</comment>
<evidence type="ECO:0000256" key="5">
    <source>
        <dbReference type="ARBA" id="ARBA00022989"/>
    </source>
</evidence>
<sequence length="343" mass="39067">MNNEFTLFIYSSLLVAYFGLFYLLFHKMNVFLAKESREHFKTQLVCRATKYPLVVLAVVVPLCPAILYLQELVGFEGRSLKTLMVVFHLSVLTWWLHNVIAAFEGYFLRKPDRDQTTASAVAKVAKIVLYSVSGMVFLSQLGVNLSAIMTFSGMSGLALGFAAKDIVANFMSSLVIHWENQIKLGQWISSPDEDIEGIVRAINMRTVEIERFDKYPMFVPTSKIVSMSISNHSKMSNRRINEHLGVRVMDVKLIPVITEKLQNYINDSILLDQRHSNFVYLNKVAASSMDLWVNLYSRSVDWVHFQSIKQQMLLDMIEIIEGCGAELAYDVVELKDLPENTQS</sequence>
<feature type="domain" description="Mechanosensitive ion channel MscS" evidence="8">
    <location>
        <begin position="165"/>
        <end position="234"/>
    </location>
</feature>
<evidence type="ECO:0000256" key="2">
    <source>
        <dbReference type="ARBA" id="ARBA00008017"/>
    </source>
</evidence>
<evidence type="ECO:0000259" key="8">
    <source>
        <dbReference type="Pfam" id="PF00924"/>
    </source>
</evidence>
<feature type="transmembrane region" description="Helical" evidence="7">
    <location>
        <begin position="120"/>
        <end position="139"/>
    </location>
</feature>
<evidence type="ECO:0000256" key="1">
    <source>
        <dbReference type="ARBA" id="ARBA00004651"/>
    </source>
</evidence>
<evidence type="ECO:0000256" key="3">
    <source>
        <dbReference type="ARBA" id="ARBA00022475"/>
    </source>
</evidence>
<dbReference type="InterPro" id="IPR023408">
    <property type="entry name" value="MscS_beta-dom_sf"/>
</dbReference>
<feature type="transmembrane region" description="Helical" evidence="7">
    <location>
        <begin position="6"/>
        <end position="25"/>
    </location>
</feature>
<dbReference type="RefSeq" id="WP_065211381.1">
    <property type="nucleotide sequence ID" value="NZ_CP016179.1"/>
</dbReference>
<keyword evidence="3" id="KW-1003">Cell membrane</keyword>